<dbReference type="Pfam" id="PF00126">
    <property type="entry name" value="HTH_1"/>
    <property type="match status" value="1"/>
</dbReference>
<dbReference type="InterPro" id="IPR036390">
    <property type="entry name" value="WH_DNA-bd_sf"/>
</dbReference>
<evidence type="ECO:0000313" key="6">
    <source>
        <dbReference type="EMBL" id="PWR02149.1"/>
    </source>
</evidence>
<dbReference type="OrthoDB" id="7328368at2"/>
<evidence type="ECO:0000256" key="3">
    <source>
        <dbReference type="ARBA" id="ARBA00023125"/>
    </source>
</evidence>
<dbReference type="PANTHER" id="PTHR30537">
    <property type="entry name" value="HTH-TYPE TRANSCRIPTIONAL REGULATOR"/>
    <property type="match status" value="1"/>
</dbReference>
<reference evidence="6 7" key="1">
    <citation type="submission" date="2018-05" db="EMBL/GenBank/DDBJ databases">
        <title>Rhodobacteraceae gen. nov., sp. nov. isolated from sea water.</title>
        <authorList>
            <person name="Ren Y."/>
        </authorList>
    </citation>
    <scope>NUCLEOTIDE SEQUENCE [LARGE SCALE GENOMIC DNA]</scope>
    <source>
        <strain evidence="6 7">TG-679</strain>
    </source>
</reference>
<keyword evidence="2" id="KW-0805">Transcription regulation</keyword>
<accession>A0A2V2LIA8</accession>
<dbReference type="SUPFAM" id="SSF46785">
    <property type="entry name" value="Winged helix' DNA-binding domain"/>
    <property type="match status" value="1"/>
</dbReference>
<dbReference type="Gene3D" id="3.40.190.10">
    <property type="entry name" value="Periplasmic binding protein-like II"/>
    <property type="match status" value="2"/>
</dbReference>
<comment type="similarity">
    <text evidence="1">Belongs to the LysR transcriptional regulatory family.</text>
</comment>
<dbReference type="RefSeq" id="WP_109812102.1">
    <property type="nucleotide sequence ID" value="NZ_QGKU01000039.1"/>
</dbReference>
<dbReference type="InterPro" id="IPR000847">
    <property type="entry name" value="LysR_HTH_N"/>
</dbReference>
<evidence type="ECO:0000259" key="5">
    <source>
        <dbReference type="PROSITE" id="PS50931"/>
    </source>
</evidence>
<evidence type="ECO:0000256" key="1">
    <source>
        <dbReference type="ARBA" id="ARBA00009437"/>
    </source>
</evidence>
<dbReference type="PANTHER" id="PTHR30537:SF26">
    <property type="entry name" value="GLYCINE CLEAVAGE SYSTEM TRANSCRIPTIONAL ACTIVATOR"/>
    <property type="match status" value="1"/>
</dbReference>
<keyword evidence="3" id="KW-0238">DNA-binding</keyword>
<dbReference type="PRINTS" id="PR00039">
    <property type="entry name" value="HTHLYSR"/>
</dbReference>
<dbReference type="GO" id="GO:0003700">
    <property type="term" value="F:DNA-binding transcription factor activity"/>
    <property type="evidence" value="ECO:0007669"/>
    <property type="project" value="InterPro"/>
</dbReference>
<dbReference type="Gene3D" id="1.10.10.10">
    <property type="entry name" value="Winged helix-like DNA-binding domain superfamily/Winged helix DNA-binding domain"/>
    <property type="match status" value="1"/>
</dbReference>
<feature type="domain" description="HTH lysR-type" evidence="5">
    <location>
        <begin position="7"/>
        <end position="64"/>
    </location>
</feature>
<dbReference type="InterPro" id="IPR036388">
    <property type="entry name" value="WH-like_DNA-bd_sf"/>
</dbReference>
<dbReference type="GO" id="GO:0006351">
    <property type="term" value="P:DNA-templated transcription"/>
    <property type="evidence" value="ECO:0007669"/>
    <property type="project" value="TreeGrafter"/>
</dbReference>
<keyword evidence="4" id="KW-0804">Transcription</keyword>
<dbReference type="InterPro" id="IPR058163">
    <property type="entry name" value="LysR-type_TF_proteobact-type"/>
</dbReference>
<evidence type="ECO:0000256" key="2">
    <source>
        <dbReference type="ARBA" id="ARBA00023015"/>
    </source>
</evidence>
<evidence type="ECO:0000313" key="7">
    <source>
        <dbReference type="Proteomes" id="UP000245680"/>
    </source>
</evidence>
<sequence>MDWRDIPSLSALRAFEATARHASFSGAARELNVTHAAIAQHVRALEAEFGAALVQRQGQGMGLTDAGLRLATGLGDGFATIAGAVRELRQDKAAQPLRISLTPSFAEIWLMPRLGGFWREHPEIELALLPSPGVVDLRREGFDVAIRFGQGDWAGTHVQAVLASPFVVVAGPDYAGSARHLHELGDLSAQKWVFTAASNEQLVWGRSLGLDTAAMRVTEMPTTTLVHAAVRAGYGLSVQLKSIVDRDLAEGRMMSLLEGESGRLAYYVLTPAPLMGARVRTLVQWLSRQGTD</sequence>
<dbReference type="Proteomes" id="UP000245680">
    <property type="component" value="Unassembled WGS sequence"/>
</dbReference>
<dbReference type="AlphaFoldDB" id="A0A2V2LIA8"/>
<evidence type="ECO:0000256" key="4">
    <source>
        <dbReference type="ARBA" id="ARBA00023163"/>
    </source>
</evidence>
<keyword evidence="7" id="KW-1185">Reference proteome</keyword>
<dbReference type="PROSITE" id="PS50931">
    <property type="entry name" value="HTH_LYSR"/>
    <property type="match status" value="1"/>
</dbReference>
<dbReference type="GO" id="GO:0043565">
    <property type="term" value="F:sequence-specific DNA binding"/>
    <property type="evidence" value="ECO:0007669"/>
    <property type="project" value="TreeGrafter"/>
</dbReference>
<dbReference type="Pfam" id="PF03466">
    <property type="entry name" value="LysR_substrate"/>
    <property type="match status" value="1"/>
</dbReference>
<dbReference type="EMBL" id="QGKU01000039">
    <property type="protein sequence ID" value="PWR02149.1"/>
    <property type="molecule type" value="Genomic_DNA"/>
</dbReference>
<proteinExistence type="inferred from homology"/>
<gene>
    <name evidence="6" type="ORF">DKT77_12825</name>
</gene>
<name>A0A2V2LIA8_9RHOB</name>
<protein>
    <submittedName>
        <fullName evidence="6">LysR family transcriptional regulator</fullName>
    </submittedName>
</protein>
<dbReference type="InterPro" id="IPR005119">
    <property type="entry name" value="LysR_subst-bd"/>
</dbReference>
<dbReference type="SUPFAM" id="SSF53850">
    <property type="entry name" value="Periplasmic binding protein-like II"/>
    <property type="match status" value="1"/>
</dbReference>
<organism evidence="6 7">
    <name type="scientific">Meridianimarinicoccus roseus</name>
    <dbReference type="NCBI Taxonomy" id="2072018"/>
    <lineage>
        <taxon>Bacteria</taxon>
        <taxon>Pseudomonadati</taxon>
        <taxon>Pseudomonadota</taxon>
        <taxon>Alphaproteobacteria</taxon>
        <taxon>Rhodobacterales</taxon>
        <taxon>Paracoccaceae</taxon>
        <taxon>Meridianimarinicoccus</taxon>
    </lineage>
</organism>
<comment type="caution">
    <text evidence="6">The sequence shown here is derived from an EMBL/GenBank/DDBJ whole genome shotgun (WGS) entry which is preliminary data.</text>
</comment>